<protein>
    <recommendedName>
        <fullName evidence="3">C-type lysozyme inhibitor domain-containing protein</fullName>
    </recommendedName>
</protein>
<proteinExistence type="predicted"/>
<keyword evidence="1" id="KW-0732">Signal</keyword>
<sequence>MRLLPSKFVSGLGLCLALCSPSLVLAQESSLTIPHIWSCSNNERFITSGPVNKLQVQWRSKSYEMQKEISLPGSMRFKHHDSGLDLVVIGPKAMLFNIKTGNRLADECKTVAMKEGKEAHLLALEK</sequence>
<organism evidence="2">
    <name type="scientific">Polynucleobacter sp. UK-FUSCHL-C3</name>
    <dbReference type="NCBI Taxonomy" id="2955208"/>
    <lineage>
        <taxon>Bacteria</taxon>
        <taxon>Pseudomonadati</taxon>
        <taxon>Pseudomonadota</taxon>
        <taxon>Betaproteobacteria</taxon>
        <taxon>Burkholderiales</taxon>
        <taxon>Burkholderiaceae</taxon>
        <taxon>Polynucleobacter</taxon>
    </lineage>
</organism>
<evidence type="ECO:0000313" key="2">
    <source>
        <dbReference type="EMBL" id="XCC58472.1"/>
    </source>
</evidence>
<evidence type="ECO:0008006" key="3">
    <source>
        <dbReference type="Google" id="ProtNLM"/>
    </source>
</evidence>
<feature type="signal peptide" evidence="1">
    <location>
        <begin position="1"/>
        <end position="26"/>
    </location>
</feature>
<accession>A0AAU8A446</accession>
<feature type="chain" id="PRO_5043616565" description="C-type lysozyme inhibitor domain-containing protein" evidence="1">
    <location>
        <begin position="27"/>
        <end position="126"/>
    </location>
</feature>
<reference evidence="2" key="1">
    <citation type="submission" date="2022-06" db="EMBL/GenBank/DDBJ databases">
        <title>New Polynucleobacter species.</title>
        <authorList>
            <person name="Hahn M.W."/>
        </authorList>
    </citation>
    <scope>NUCLEOTIDE SEQUENCE</scope>
    <source>
        <strain evidence="2">UK-FUSCHL-C3</strain>
    </source>
</reference>
<dbReference type="EMBL" id="CP099959">
    <property type="protein sequence ID" value="XCC58472.1"/>
    <property type="molecule type" value="Genomic_DNA"/>
</dbReference>
<evidence type="ECO:0000256" key="1">
    <source>
        <dbReference type="SAM" id="SignalP"/>
    </source>
</evidence>
<gene>
    <name evidence="2" type="ORF">NKE59_04090</name>
</gene>
<dbReference type="AlphaFoldDB" id="A0AAU8A446"/>
<dbReference type="RefSeq" id="WP_353439719.1">
    <property type="nucleotide sequence ID" value="NZ_CP099959.1"/>
</dbReference>
<name>A0AAU8A446_9BURK</name>